<dbReference type="EMBL" id="JNBY01000155">
    <property type="protein sequence ID" value="KDN81044.1"/>
    <property type="molecule type" value="Genomic_DNA"/>
</dbReference>
<gene>
    <name evidence="2" type="ORF">KCH_71380</name>
</gene>
<keyword evidence="3" id="KW-1185">Reference proteome</keyword>
<dbReference type="Proteomes" id="UP000027178">
    <property type="component" value="Unassembled WGS sequence"/>
</dbReference>
<proteinExistence type="predicted"/>
<feature type="region of interest" description="Disordered" evidence="1">
    <location>
        <begin position="40"/>
        <end position="79"/>
    </location>
</feature>
<dbReference type="HOGENOM" id="CLU_2601369_0_0_11"/>
<organism evidence="2 3">
    <name type="scientific">Kitasatospora cheerisanensis KCTC 2395</name>
    <dbReference type="NCBI Taxonomy" id="1348663"/>
    <lineage>
        <taxon>Bacteria</taxon>
        <taxon>Bacillati</taxon>
        <taxon>Actinomycetota</taxon>
        <taxon>Actinomycetes</taxon>
        <taxon>Kitasatosporales</taxon>
        <taxon>Streptomycetaceae</taxon>
        <taxon>Kitasatospora</taxon>
    </lineage>
</organism>
<reference evidence="2 3" key="1">
    <citation type="submission" date="2014-05" db="EMBL/GenBank/DDBJ databases">
        <title>Draft Genome Sequence of Kitasatospora cheerisanensis KCTC 2395.</title>
        <authorList>
            <person name="Nam D.H."/>
        </authorList>
    </citation>
    <scope>NUCLEOTIDE SEQUENCE [LARGE SCALE GENOMIC DNA]</scope>
    <source>
        <strain evidence="2 3">KCTC 2395</strain>
    </source>
</reference>
<sequence>MADRVVEPGLRRNDRVPAGDEACLPPSRAGFGLLCITAGPDPRTPRHLPAQRTLTTGRAPGRRRDRLPVPAGSPRVPGG</sequence>
<dbReference type="AlphaFoldDB" id="A0A066YM77"/>
<comment type="caution">
    <text evidence="2">The sequence shown here is derived from an EMBL/GenBank/DDBJ whole genome shotgun (WGS) entry which is preliminary data.</text>
</comment>
<accession>A0A066YM77</accession>
<evidence type="ECO:0000313" key="2">
    <source>
        <dbReference type="EMBL" id="KDN81044.1"/>
    </source>
</evidence>
<evidence type="ECO:0000313" key="3">
    <source>
        <dbReference type="Proteomes" id="UP000027178"/>
    </source>
</evidence>
<protein>
    <submittedName>
        <fullName evidence="2">Uncharacterized protein</fullName>
    </submittedName>
</protein>
<name>A0A066YM77_9ACTN</name>
<evidence type="ECO:0000256" key="1">
    <source>
        <dbReference type="SAM" id="MobiDB-lite"/>
    </source>
</evidence>